<feature type="domain" description="RNA-binding protein Tab2/Atab2 C-terminal" evidence="2">
    <location>
        <begin position="133"/>
        <end position="286"/>
    </location>
</feature>
<dbReference type="PANTHER" id="PTHR34556:SF2">
    <property type="entry name" value="PROTEIN TAB2 HOMOLOG, CHLOROPLASTIC"/>
    <property type="match status" value="1"/>
</dbReference>
<sequence>MGKIWELDFYSRPIIDENNKKRWEILICESPTTIDTDTSQLFRYSQFCANTEVNSITLQNAIATAIEKAGETPSKIRFFRRQMNNMILKGCEDAGIPALASRHTYTLNQWLEERMTSFYPLQEGYDEKATIAASVQYPQTNPVNLPDALKGDKKDKWALVSLNGKDLEEMPEWDIGFREAFPLKIANISPDTKIPGLIIFSSRALPLAGWMSGLELGYLRLDRGKFPSICLETGVSDSWILVNLTDKNTLSEAEGFENTKKQANGVHFLAIQSSPESQSFEAFWLLLEQSSNNN</sequence>
<proteinExistence type="predicted"/>
<protein>
    <submittedName>
        <fullName evidence="3">DUF1092 family protein</fullName>
    </submittedName>
</protein>
<reference evidence="3 4" key="1">
    <citation type="submission" date="2019-11" db="EMBL/GenBank/DDBJ databases">
        <title>Isolation of a new High Light Tolerant Cyanobacteria.</title>
        <authorList>
            <person name="Dobson Z."/>
            <person name="Vaughn N."/>
            <person name="Vaughn M."/>
            <person name="Fromme P."/>
            <person name="Mazor Y."/>
        </authorList>
    </citation>
    <scope>NUCLEOTIDE SEQUENCE [LARGE SCALE GENOMIC DNA]</scope>
    <source>
        <strain evidence="3 4">0216</strain>
    </source>
</reference>
<organism evidence="3 4">
    <name type="scientific">Cyanobacterium aponinum 0216</name>
    <dbReference type="NCBI Taxonomy" id="2676140"/>
    <lineage>
        <taxon>Bacteria</taxon>
        <taxon>Bacillati</taxon>
        <taxon>Cyanobacteriota</taxon>
        <taxon>Cyanophyceae</taxon>
        <taxon>Oscillatoriophycideae</taxon>
        <taxon>Chroococcales</taxon>
        <taxon>Geminocystaceae</taxon>
        <taxon>Cyanobacterium</taxon>
    </lineage>
</organism>
<gene>
    <name evidence="3" type="ORF">GGC33_05075</name>
</gene>
<dbReference type="RefSeq" id="WP_015220483.1">
    <property type="nucleotide sequence ID" value="NZ_WMIA01000004.1"/>
</dbReference>
<dbReference type="Pfam" id="PF06485">
    <property type="entry name" value="Tab2-like_N"/>
    <property type="match status" value="1"/>
</dbReference>
<dbReference type="InterPro" id="IPR046760">
    <property type="entry name" value="Tab2-like_N"/>
</dbReference>
<name>A0A844GRX2_9CHRO</name>
<dbReference type="Proteomes" id="UP000437131">
    <property type="component" value="Unassembled WGS sequence"/>
</dbReference>
<dbReference type="InterPro" id="IPR009472">
    <property type="entry name" value="Tab2-like"/>
</dbReference>
<evidence type="ECO:0000259" key="1">
    <source>
        <dbReference type="Pfam" id="PF06485"/>
    </source>
</evidence>
<comment type="caution">
    <text evidence="3">The sequence shown here is derived from an EMBL/GenBank/DDBJ whole genome shotgun (WGS) entry which is preliminary data.</text>
</comment>
<evidence type="ECO:0000313" key="4">
    <source>
        <dbReference type="Proteomes" id="UP000437131"/>
    </source>
</evidence>
<dbReference type="Pfam" id="PF20429">
    <property type="entry name" value="Tab2-like_C"/>
    <property type="match status" value="1"/>
</dbReference>
<accession>A0A844GRX2</accession>
<dbReference type="PANTHER" id="PTHR34556">
    <property type="match status" value="1"/>
</dbReference>
<dbReference type="GO" id="GO:0003723">
    <property type="term" value="F:RNA binding"/>
    <property type="evidence" value="ECO:0007669"/>
    <property type="project" value="InterPro"/>
</dbReference>
<dbReference type="InterPro" id="IPR046761">
    <property type="entry name" value="Tab2-like_C"/>
</dbReference>
<evidence type="ECO:0000313" key="3">
    <source>
        <dbReference type="EMBL" id="MTF38293.1"/>
    </source>
</evidence>
<dbReference type="AlphaFoldDB" id="A0A844GRX2"/>
<evidence type="ECO:0000259" key="2">
    <source>
        <dbReference type="Pfam" id="PF20429"/>
    </source>
</evidence>
<dbReference type="EMBL" id="WMIA01000004">
    <property type="protein sequence ID" value="MTF38293.1"/>
    <property type="molecule type" value="Genomic_DNA"/>
</dbReference>
<feature type="domain" description="RNA-binding protein Tab2-like N-terminal" evidence="1">
    <location>
        <begin position="4"/>
        <end position="114"/>
    </location>
</feature>